<accession>L7MLY8</accession>
<organism evidence="2">
    <name type="scientific">Rhipicephalus pulchellus</name>
    <name type="common">Yellow backed tick</name>
    <name type="synonym">Dermacentor pulchellus</name>
    <dbReference type="NCBI Taxonomy" id="72859"/>
    <lineage>
        <taxon>Eukaryota</taxon>
        <taxon>Metazoa</taxon>
        <taxon>Ecdysozoa</taxon>
        <taxon>Arthropoda</taxon>
        <taxon>Chelicerata</taxon>
        <taxon>Arachnida</taxon>
        <taxon>Acari</taxon>
        <taxon>Parasitiformes</taxon>
        <taxon>Ixodida</taxon>
        <taxon>Ixodoidea</taxon>
        <taxon>Ixodidae</taxon>
        <taxon>Rhipicephalinae</taxon>
        <taxon>Rhipicephalus</taxon>
        <taxon>Rhipicephalus</taxon>
    </lineage>
</organism>
<reference evidence="2" key="2">
    <citation type="journal article" date="2015" name="J. Proteomics">
        <title>Sexual differences in the sialomes of the zebra tick, Rhipicephalus pulchellus.</title>
        <authorList>
            <person name="Tan A.W."/>
            <person name="Francischetti I.M."/>
            <person name="Slovak M."/>
            <person name="Kini R.M."/>
            <person name="Ribeiro J.M."/>
        </authorList>
    </citation>
    <scope>NUCLEOTIDE SEQUENCE</scope>
    <source>
        <tissue evidence="2">Salivary gland</tissue>
    </source>
</reference>
<feature type="signal peptide" evidence="1">
    <location>
        <begin position="1"/>
        <end position="20"/>
    </location>
</feature>
<sequence length="70" mass="7840">MCITFYRITRIGMFVHVLLAISNCLRMPAASTVAKSKSFSKSCPLCHNFSFCKLAKYPLCVCKVPQTVAY</sequence>
<protein>
    <submittedName>
        <fullName evidence="2">Putative secreted peptide</fullName>
    </submittedName>
</protein>
<dbReference type="AlphaFoldDB" id="L7MLY8"/>
<name>L7MLY8_RHIPC</name>
<evidence type="ECO:0000313" key="2">
    <source>
        <dbReference type="EMBL" id="JAA65030.1"/>
    </source>
</evidence>
<keyword evidence="1" id="KW-0732">Signal</keyword>
<feature type="non-terminal residue" evidence="2">
    <location>
        <position position="70"/>
    </location>
</feature>
<feature type="chain" id="PRO_5003981900" evidence="1">
    <location>
        <begin position="21"/>
        <end position="70"/>
    </location>
</feature>
<evidence type="ECO:0000256" key="1">
    <source>
        <dbReference type="SAM" id="SignalP"/>
    </source>
</evidence>
<reference evidence="2" key="1">
    <citation type="submission" date="2012-11" db="EMBL/GenBank/DDBJ databases">
        <authorList>
            <person name="Lucero-Rivera Y.E."/>
            <person name="Tovar-Ramirez D."/>
        </authorList>
    </citation>
    <scope>NUCLEOTIDE SEQUENCE</scope>
    <source>
        <tissue evidence="2">Salivary gland</tissue>
    </source>
</reference>
<proteinExistence type="evidence at transcript level"/>
<dbReference type="EMBL" id="GACK01000004">
    <property type="protein sequence ID" value="JAA65030.1"/>
    <property type="molecule type" value="mRNA"/>
</dbReference>